<dbReference type="InterPro" id="IPR050162">
    <property type="entry name" value="MsrA_MetSO_reductase"/>
</dbReference>
<evidence type="ECO:0000256" key="1">
    <source>
        <dbReference type="ARBA" id="ARBA00023002"/>
    </source>
</evidence>
<accession>A0ABV1JBM1</accession>
<comment type="similarity">
    <text evidence="6">Belongs to the MsrB Met sulfoxide reductase family.</text>
</comment>
<dbReference type="EC" id="1.8.4.12" evidence="6"/>
<dbReference type="PROSITE" id="PS51790">
    <property type="entry name" value="MSRB"/>
    <property type="match status" value="1"/>
</dbReference>
<sequence length="390" mass="43241">MVFERATDKANEADPPADRHMLFLAGGCFWGLEAYLKRLPGVIETQVGYANGSTEYPSYRDVCQYNTGHAEAVAVAYDRTILPTATLLEAFFEAIDPTTVDRQGNDTGTQYRSGIYYSDMGDVGIIENAMRELQERYDKPIAVEVEPIDGFYPAEEYHQDYLEKNPGGYCHINVRAADEFAKRKGLGSSIALPPDFYLEAFGNDADPADSAQIPDPDEGDANADGRIDASAYPKPDDAELRRTLTPLAYRVTQESETERPFTGEYAHLFDKGIYVDITTGEPLFSSIDKFESGCGWPSFTHPIAKEVLTEHMDTSFNTLRTEIRSRAGDAHLGHVFPDGPAEAGGLRYCINSAALRFVPYEKLEEQGYGYLASVFDDFEAEERKPASKSA</sequence>
<dbReference type="NCBIfam" id="TIGR00357">
    <property type="entry name" value="peptide-methionine (R)-S-oxide reductase MsrB"/>
    <property type="match status" value="1"/>
</dbReference>
<feature type="domain" description="MsrB" evidence="9">
    <location>
        <begin position="237"/>
        <end position="360"/>
    </location>
</feature>
<comment type="function">
    <text evidence="7">Has an important function as a repair enzyme for proteins that have been inactivated by oxidation. Catalyzes the reversible oxidation-reduction of methionine sulfoxide in proteins to methionine.</text>
</comment>
<evidence type="ECO:0000256" key="8">
    <source>
        <dbReference type="SAM" id="MobiDB-lite"/>
    </source>
</evidence>
<dbReference type="Pfam" id="PF01625">
    <property type="entry name" value="PMSR"/>
    <property type="match status" value="1"/>
</dbReference>
<dbReference type="SUPFAM" id="SSF55068">
    <property type="entry name" value="Peptide methionine sulfoxide reductase"/>
    <property type="match status" value="1"/>
</dbReference>
<name>A0ABV1JBM1_9ACTN</name>
<dbReference type="InterPro" id="IPR002579">
    <property type="entry name" value="Met_Sox_Rdtase_MsrB_dom"/>
</dbReference>
<evidence type="ECO:0000313" key="10">
    <source>
        <dbReference type="EMBL" id="MEQ3362490.1"/>
    </source>
</evidence>
<evidence type="ECO:0000259" key="9">
    <source>
        <dbReference type="PROSITE" id="PS51790"/>
    </source>
</evidence>
<evidence type="ECO:0000256" key="3">
    <source>
        <dbReference type="ARBA" id="ARBA00047806"/>
    </source>
</evidence>
<dbReference type="InterPro" id="IPR002569">
    <property type="entry name" value="Met_Sox_Rdtase_MsrA_dom"/>
</dbReference>
<keyword evidence="2" id="KW-0511">Multifunctional enzyme</keyword>
<protein>
    <recommendedName>
        <fullName evidence="6 7">Multifunctional fusion protein</fullName>
    </recommendedName>
    <domain>
        <recommendedName>
            <fullName evidence="7">Peptide methionine sulfoxide reductase MsrA</fullName>
            <shortName evidence="7">Protein-methionine-S-oxide reductase</shortName>
            <ecNumber evidence="7">1.8.4.11</ecNumber>
        </recommendedName>
        <alternativeName>
            <fullName evidence="7">Peptide-methionine (S)-S-oxide reductase</fullName>
            <shortName evidence="7">Peptide Met(O) reductase</shortName>
        </alternativeName>
    </domain>
    <domain>
        <recommendedName>
            <fullName evidence="6">Peptide methionine sulfoxide reductase MsrB</fullName>
            <ecNumber evidence="6">1.8.4.12</ecNumber>
        </recommendedName>
        <alternativeName>
            <fullName evidence="6">Peptide-methionine (R)-S-oxide reductase</fullName>
        </alternativeName>
    </domain>
</protein>
<dbReference type="Proteomes" id="UP001487305">
    <property type="component" value="Unassembled WGS sequence"/>
</dbReference>
<evidence type="ECO:0000313" key="11">
    <source>
        <dbReference type="Proteomes" id="UP001487305"/>
    </source>
</evidence>
<dbReference type="EMBL" id="JBBNOP010000004">
    <property type="protein sequence ID" value="MEQ3362490.1"/>
    <property type="molecule type" value="Genomic_DNA"/>
</dbReference>
<gene>
    <name evidence="6 10" type="primary">msrB</name>
    <name evidence="7" type="synonym">msrA</name>
    <name evidence="10" type="ORF">AAA083_05835</name>
</gene>
<dbReference type="PANTHER" id="PTHR42799:SF2">
    <property type="entry name" value="MITOCHONDRIAL PEPTIDE METHIONINE SULFOXIDE REDUCTASE"/>
    <property type="match status" value="1"/>
</dbReference>
<dbReference type="HAMAP" id="MF_01400">
    <property type="entry name" value="MsrB"/>
    <property type="match status" value="1"/>
</dbReference>
<keyword evidence="11" id="KW-1185">Reference proteome</keyword>
<dbReference type="RefSeq" id="WP_349227262.1">
    <property type="nucleotide sequence ID" value="NZ_JBBNOP010000004.1"/>
</dbReference>
<feature type="active site" description="Nucleophile" evidence="6">
    <location>
        <position position="349"/>
    </location>
</feature>
<organism evidence="10 11">
    <name type="scientific">Raoultibacter massiliensis</name>
    <dbReference type="NCBI Taxonomy" id="1852371"/>
    <lineage>
        <taxon>Bacteria</taxon>
        <taxon>Bacillati</taxon>
        <taxon>Actinomycetota</taxon>
        <taxon>Coriobacteriia</taxon>
        <taxon>Eggerthellales</taxon>
        <taxon>Eggerthellaceae</taxon>
        <taxon>Raoultibacter</taxon>
    </lineage>
</organism>
<evidence type="ECO:0000256" key="2">
    <source>
        <dbReference type="ARBA" id="ARBA00023268"/>
    </source>
</evidence>
<dbReference type="Gene3D" id="3.30.1060.10">
    <property type="entry name" value="Peptide methionine sulphoxide reductase MsrA"/>
    <property type="match status" value="1"/>
</dbReference>
<dbReference type="Pfam" id="PF01641">
    <property type="entry name" value="SelR"/>
    <property type="match status" value="1"/>
</dbReference>
<keyword evidence="1 6" id="KW-0560">Oxidoreductase</keyword>
<evidence type="ECO:0000256" key="6">
    <source>
        <dbReference type="HAMAP-Rule" id="MF_01400"/>
    </source>
</evidence>
<dbReference type="InterPro" id="IPR036509">
    <property type="entry name" value="Met_Sox_Rdtase_MsrA_sf"/>
</dbReference>
<dbReference type="InterPro" id="IPR011057">
    <property type="entry name" value="Mss4-like_sf"/>
</dbReference>
<dbReference type="GO" id="GO:0033743">
    <property type="term" value="F:peptide-methionine (R)-S-oxide reductase activity"/>
    <property type="evidence" value="ECO:0007669"/>
    <property type="project" value="UniProtKB-EC"/>
</dbReference>
<comment type="similarity">
    <text evidence="7">Belongs to the MsrA Met sulfoxide reductase family.</text>
</comment>
<evidence type="ECO:0000256" key="4">
    <source>
        <dbReference type="ARBA" id="ARBA00048488"/>
    </source>
</evidence>
<comment type="catalytic activity">
    <reaction evidence="3 7">
        <text>L-methionyl-[protein] + [thioredoxin]-disulfide + H2O = L-methionyl-(S)-S-oxide-[protein] + [thioredoxin]-dithiol</text>
        <dbReference type="Rhea" id="RHEA:14217"/>
        <dbReference type="Rhea" id="RHEA-COMP:10698"/>
        <dbReference type="Rhea" id="RHEA-COMP:10700"/>
        <dbReference type="Rhea" id="RHEA-COMP:12313"/>
        <dbReference type="Rhea" id="RHEA-COMP:12315"/>
        <dbReference type="ChEBI" id="CHEBI:15377"/>
        <dbReference type="ChEBI" id="CHEBI:16044"/>
        <dbReference type="ChEBI" id="CHEBI:29950"/>
        <dbReference type="ChEBI" id="CHEBI:44120"/>
        <dbReference type="ChEBI" id="CHEBI:50058"/>
        <dbReference type="EC" id="1.8.4.11"/>
    </reaction>
</comment>
<comment type="catalytic activity">
    <reaction evidence="5 7">
        <text>[thioredoxin]-disulfide + L-methionine + H2O = L-methionine (S)-S-oxide + [thioredoxin]-dithiol</text>
        <dbReference type="Rhea" id="RHEA:19993"/>
        <dbReference type="Rhea" id="RHEA-COMP:10698"/>
        <dbReference type="Rhea" id="RHEA-COMP:10700"/>
        <dbReference type="ChEBI" id="CHEBI:15377"/>
        <dbReference type="ChEBI" id="CHEBI:29950"/>
        <dbReference type="ChEBI" id="CHEBI:50058"/>
        <dbReference type="ChEBI" id="CHEBI:57844"/>
        <dbReference type="ChEBI" id="CHEBI:58772"/>
        <dbReference type="EC" id="1.8.4.11"/>
    </reaction>
</comment>
<evidence type="ECO:0000256" key="7">
    <source>
        <dbReference type="HAMAP-Rule" id="MF_01401"/>
    </source>
</evidence>
<dbReference type="SUPFAM" id="SSF51316">
    <property type="entry name" value="Mss4-like"/>
    <property type="match status" value="1"/>
</dbReference>
<comment type="catalytic activity">
    <reaction evidence="4 6">
        <text>L-methionyl-[protein] + [thioredoxin]-disulfide + H2O = L-methionyl-(R)-S-oxide-[protein] + [thioredoxin]-dithiol</text>
        <dbReference type="Rhea" id="RHEA:24164"/>
        <dbReference type="Rhea" id="RHEA-COMP:10698"/>
        <dbReference type="Rhea" id="RHEA-COMP:10700"/>
        <dbReference type="Rhea" id="RHEA-COMP:12313"/>
        <dbReference type="Rhea" id="RHEA-COMP:12314"/>
        <dbReference type="ChEBI" id="CHEBI:15377"/>
        <dbReference type="ChEBI" id="CHEBI:16044"/>
        <dbReference type="ChEBI" id="CHEBI:29950"/>
        <dbReference type="ChEBI" id="CHEBI:45764"/>
        <dbReference type="ChEBI" id="CHEBI:50058"/>
        <dbReference type="EC" id="1.8.4.12"/>
    </reaction>
</comment>
<feature type="active site" evidence="7">
    <location>
        <position position="28"/>
    </location>
</feature>
<comment type="caution">
    <text evidence="6">Lacks conserved residue(s) required for the propagation of feature annotation.</text>
</comment>
<dbReference type="Gene3D" id="2.170.150.20">
    <property type="entry name" value="Peptide methionine sulfoxide reductase"/>
    <property type="match status" value="1"/>
</dbReference>
<dbReference type="PANTHER" id="PTHR42799">
    <property type="entry name" value="MITOCHONDRIAL PEPTIDE METHIONINE SULFOXIDE REDUCTASE"/>
    <property type="match status" value="1"/>
</dbReference>
<feature type="region of interest" description="Disordered" evidence="8">
    <location>
        <begin position="203"/>
        <end position="233"/>
    </location>
</feature>
<reference evidence="10 11" key="1">
    <citation type="submission" date="2024-04" db="EMBL/GenBank/DDBJ databases">
        <title>Human intestinal bacterial collection.</title>
        <authorList>
            <person name="Pauvert C."/>
            <person name="Hitch T.C.A."/>
            <person name="Clavel T."/>
        </authorList>
    </citation>
    <scope>NUCLEOTIDE SEQUENCE [LARGE SCALE GENOMIC DNA]</scope>
    <source>
        <strain evidence="10 11">CLA-KB-H42</strain>
    </source>
</reference>
<proteinExistence type="inferred from homology"/>
<comment type="caution">
    <text evidence="10">The sequence shown here is derived from an EMBL/GenBank/DDBJ whole genome shotgun (WGS) entry which is preliminary data.</text>
</comment>
<dbReference type="NCBIfam" id="TIGR00401">
    <property type="entry name" value="msrA"/>
    <property type="match status" value="1"/>
</dbReference>
<dbReference type="HAMAP" id="MF_01401">
    <property type="entry name" value="MsrA"/>
    <property type="match status" value="1"/>
</dbReference>
<evidence type="ECO:0000256" key="5">
    <source>
        <dbReference type="ARBA" id="ARBA00048782"/>
    </source>
</evidence>
<dbReference type="EC" id="1.8.4.11" evidence="7"/>